<dbReference type="AlphaFoldDB" id="A0A922M311"/>
<evidence type="ECO:0000256" key="2">
    <source>
        <dbReference type="SAM" id="SignalP"/>
    </source>
</evidence>
<proteinExistence type="predicted"/>
<name>A0A922M311_SPOEX</name>
<dbReference type="EMBL" id="JACEFF010000888">
    <property type="protein sequence ID" value="KAH9628920.1"/>
    <property type="molecule type" value="Genomic_DNA"/>
</dbReference>
<feature type="compositionally biased region" description="Basic and acidic residues" evidence="1">
    <location>
        <begin position="128"/>
        <end position="137"/>
    </location>
</feature>
<feature type="compositionally biased region" description="Acidic residues" evidence="1">
    <location>
        <begin position="118"/>
        <end position="127"/>
    </location>
</feature>
<dbReference type="SUPFAM" id="SSF57362">
    <property type="entry name" value="BPTI-like"/>
    <property type="match status" value="1"/>
</dbReference>
<evidence type="ECO:0000256" key="1">
    <source>
        <dbReference type="SAM" id="MobiDB-lite"/>
    </source>
</evidence>
<organism evidence="3 4">
    <name type="scientific">Spodoptera exigua</name>
    <name type="common">Beet armyworm</name>
    <name type="synonym">Noctua fulgens</name>
    <dbReference type="NCBI Taxonomy" id="7107"/>
    <lineage>
        <taxon>Eukaryota</taxon>
        <taxon>Metazoa</taxon>
        <taxon>Ecdysozoa</taxon>
        <taxon>Arthropoda</taxon>
        <taxon>Hexapoda</taxon>
        <taxon>Insecta</taxon>
        <taxon>Pterygota</taxon>
        <taxon>Neoptera</taxon>
        <taxon>Endopterygota</taxon>
        <taxon>Lepidoptera</taxon>
        <taxon>Glossata</taxon>
        <taxon>Ditrysia</taxon>
        <taxon>Noctuoidea</taxon>
        <taxon>Noctuidae</taxon>
        <taxon>Amphipyrinae</taxon>
        <taxon>Spodoptera</taxon>
    </lineage>
</organism>
<feature type="signal peptide" evidence="2">
    <location>
        <begin position="1"/>
        <end position="22"/>
    </location>
</feature>
<feature type="region of interest" description="Disordered" evidence="1">
    <location>
        <begin position="112"/>
        <end position="137"/>
    </location>
</feature>
<keyword evidence="2" id="KW-0732">Signal</keyword>
<dbReference type="Proteomes" id="UP000814243">
    <property type="component" value="Unassembled WGS sequence"/>
</dbReference>
<feature type="chain" id="PRO_5036746385" description="BPTI/Kunitz inhibitor domain-containing protein" evidence="2">
    <location>
        <begin position="23"/>
        <end position="211"/>
    </location>
</feature>
<evidence type="ECO:0008006" key="5">
    <source>
        <dbReference type="Google" id="ProtNLM"/>
    </source>
</evidence>
<protein>
    <recommendedName>
        <fullName evidence="5">BPTI/Kunitz inhibitor domain-containing protein</fullName>
    </recommendedName>
</protein>
<gene>
    <name evidence="3" type="ORF">HF086_006289</name>
</gene>
<comment type="caution">
    <text evidence="3">The sequence shown here is derived from an EMBL/GenBank/DDBJ whole genome shotgun (WGS) entry which is preliminary data.</text>
</comment>
<dbReference type="InterPro" id="IPR036880">
    <property type="entry name" value="Kunitz_BPTI_sf"/>
</dbReference>
<accession>A0A922M311</accession>
<dbReference type="GO" id="GO:0004867">
    <property type="term" value="F:serine-type endopeptidase inhibitor activity"/>
    <property type="evidence" value="ECO:0007669"/>
    <property type="project" value="InterPro"/>
</dbReference>
<sequence>MLKIIFCTLTFIFSFNLLICKAENANSSPTEYLQATLFNMRCTRRFTPGICVDVVAPVWTFVFMAQNCTERLGCPGNFRSNRFRSYQICMKHCRILIEKYLDLVQLENVKNATRPNDEAENSDEEDQKNDNPDADDRNLREGLAKYFETQVGSFKDKTENYEDVEEGDYHTAHQDPRYVVYKDINVNEEIMPPDVDYIAGEIRSGFDLQRW</sequence>
<evidence type="ECO:0000313" key="3">
    <source>
        <dbReference type="EMBL" id="KAH9628920.1"/>
    </source>
</evidence>
<evidence type="ECO:0000313" key="4">
    <source>
        <dbReference type="Proteomes" id="UP000814243"/>
    </source>
</evidence>
<reference evidence="3" key="1">
    <citation type="journal article" date="2021" name="G3 (Bethesda)">
        <title>Genome and transcriptome analysis of the beet armyworm Spodoptera exigua reveals targets for pest control. .</title>
        <authorList>
            <person name="Simon S."/>
            <person name="Breeschoten T."/>
            <person name="Jansen H.J."/>
            <person name="Dirks R.P."/>
            <person name="Schranz M.E."/>
            <person name="Ros V.I.D."/>
        </authorList>
    </citation>
    <scope>NUCLEOTIDE SEQUENCE</scope>
    <source>
        <strain evidence="3">TB_SE_WUR_2020</strain>
    </source>
</reference>